<dbReference type="Proteomes" id="UP000244890">
    <property type="component" value="Chromosome"/>
</dbReference>
<evidence type="ECO:0000256" key="1">
    <source>
        <dbReference type="ARBA" id="ARBA00008876"/>
    </source>
</evidence>
<dbReference type="InterPro" id="IPR004647">
    <property type="entry name" value="Fe-S_hydro-lyase_TtdB-typ_cat"/>
</dbReference>
<dbReference type="KEGG" id="had:CDV25_00625"/>
<dbReference type="GO" id="GO:0016836">
    <property type="term" value="F:hydro-lyase activity"/>
    <property type="evidence" value="ECO:0007669"/>
    <property type="project" value="InterPro"/>
</dbReference>
<comment type="similarity">
    <text evidence="1">Belongs to the class-I fumarase family.</text>
</comment>
<protein>
    <submittedName>
        <fullName evidence="4">Fumarate hydratase</fullName>
    </submittedName>
</protein>
<feature type="domain" description="Fe-S hydro-lyase tartrate dehydratase beta-type catalytic" evidence="3">
    <location>
        <begin position="3"/>
        <end position="178"/>
    </location>
</feature>
<dbReference type="NCBIfam" id="NF005310">
    <property type="entry name" value="PRK06842.1"/>
    <property type="match status" value="1"/>
</dbReference>
<dbReference type="EMBL" id="CP021886">
    <property type="protein sequence ID" value="AWI33423.1"/>
    <property type="molecule type" value="Genomic_DNA"/>
</dbReference>
<organism evidence="4 5">
    <name type="scientific">Helicobacter apodemus</name>
    <dbReference type="NCBI Taxonomy" id="135569"/>
    <lineage>
        <taxon>Bacteria</taxon>
        <taxon>Pseudomonadati</taxon>
        <taxon>Campylobacterota</taxon>
        <taxon>Epsilonproteobacteria</taxon>
        <taxon>Campylobacterales</taxon>
        <taxon>Helicobacteraceae</taxon>
        <taxon>Helicobacter</taxon>
    </lineage>
</organism>
<dbReference type="Pfam" id="PF05683">
    <property type="entry name" value="Fumerase_C"/>
    <property type="match status" value="1"/>
</dbReference>
<dbReference type="PANTHER" id="PTHR43351:SF2">
    <property type="entry name" value="L(+)-TARTRATE DEHYDRATASE SUBUNIT BETA-RELATED"/>
    <property type="match status" value="1"/>
</dbReference>
<dbReference type="AlphaFoldDB" id="A0A2U8FB21"/>
<sequence>MATIKLTTPLTKEKVKELKAGDNVLISGSIIAARDAAHKVLTETLAKGEKLPVEFHNEIIYYLGPSPANPDKNQAVGAAGPTTSGRMDKYTPTMLELGISGMIGKGYRSKEVIESIIKNGAVYMVAIGGAGALISRSIKKYEVLAYPELGPEAVARLQVEDFPAIVAIDSQGNNFYQAGQTPFRTFE</sequence>
<name>A0A2U8FB21_9HELI</name>
<dbReference type="SUPFAM" id="SSF117457">
    <property type="entry name" value="FumA C-terminal domain-like"/>
    <property type="match status" value="1"/>
</dbReference>
<dbReference type="Gene3D" id="3.20.130.10">
    <property type="entry name" value="Fe-S hydro-lyase, tartrate dehydratase beta-type, catalytic domain"/>
    <property type="match status" value="1"/>
</dbReference>
<dbReference type="PANTHER" id="PTHR43351">
    <property type="entry name" value="L(+)-TARTRATE DEHYDRATASE SUBUNIT BETA"/>
    <property type="match status" value="1"/>
</dbReference>
<evidence type="ECO:0000256" key="2">
    <source>
        <dbReference type="ARBA" id="ARBA00023239"/>
    </source>
</evidence>
<accession>A0A2U8FB21</accession>
<dbReference type="OrthoDB" id="9798978at2"/>
<keyword evidence="2" id="KW-0456">Lyase</keyword>
<dbReference type="InterPro" id="IPR036660">
    <property type="entry name" value="Fe-S_hydroAse_TtdB_cat_sf"/>
</dbReference>
<evidence type="ECO:0000313" key="5">
    <source>
        <dbReference type="Proteomes" id="UP000244890"/>
    </source>
</evidence>
<reference evidence="4 5" key="1">
    <citation type="submission" date="2017-06" db="EMBL/GenBank/DDBJ databases">
        <title>Complete genome of Helicobacter apodemus.</title>
        <authorList>
            <person name="Cho S."/>
        </authorList>
    </citation>
    <scope>NUCLEOTIDE SEQUENCE [LARGE SCALE GENOMIC DNA]</scope>
    <source>
        <strain evidence="5">SNUVETPUB-15-01</strain>
    </source>
</reference>
<evidence type="ECO:0000259" key="3">
    <source>
        <dbReference type="Pfam" id="PF05683"/>
    </source>
</evidence>
<evidence type="ECO:0000313" key="4">
    <source>
        <dbReference type="EMBL" id="AWI33423.1"/>
    </source>
</evidence>
<dbReference type="RefSeq" id="WP_108910327.1">
    <property type="nucleotide sequence ID" value="NZ_CP021886.1"/>
</dbReference>
<dbReference type="NCBIfam" id="TIGR00723">
    <property type="entry name" value="ttdB_fumA_fumB"/>
    <property type="match status" value="1"/>
</dbReference>
<gene>
    <name evidence="4" type="ORF">CDV25_00625</name>
</gene>
<proteinExistence type="inferred from homology"/>